<dbReference type="SUPFAM" id="SSF47226">
    <property type="entry name" value="Histidine-containing phosphotransfer domain, HPT domain"/>
    <property type="match status" value="1"/>
</dbReference>
<dbReference type="EMBL" id="PUHZ01000006">
    <property type="protein sequence ID" value="PQO47065.1"/>
    <property type="molecule type" value="Genomic_DNA"/>
</dbReference>
<evidence type="ECO:0000256" key="1">
    <source>
        <dbReference type="PROSITE-ProRule" id="PRU00110"/>
    </source>
</evidence>
<reference evidence="3 4" key="1">
    <citation type="submission" date="2018-02" db="EMBL/GenBank/DDBJ databases">
        <title>Comparative genomes isolates from brazilian mangrove.</title>
        <authorList>
            <person name="Araujo J.E."/>
            <person name="Taketani R.G."/>
            <person name="Silva M.C.P."/>
            <person name="Loureco M.V."/>
            <person name="Andreote F.D."/>
        </authorList>
    </citation>
    <scope>NUCLEOTIDE SEQUENCE [LARGE SCALE GENOMIC DNA]</scope>
    <source>
        <strain evidence="3 4">Nap-Phe MGV</strain>
    </source>
</reference>
<evidence type="ECO:0000313" key="4">
    <source>
        <dbReference type="Proteomes" id="UP000237819"/>
    </source>
</evidence>
<dbReference type="SMART" id="SM00073">
    <property type="entry name" value="HPT"/>
    <property type="match status" value="1"/>
</dbReference>
<name>A0A2S8GRL5_9BACT</name>
<accession>A0A2S8GRL5</accession>
<dbReference type="InterPro" id="IPR036641">
    <property type="entry name" value="HPT_dom_sf"/>
</dbReference>
<dbReference type="Pfam" id="PF01627">
    <property type="entry name" value="Hpt"/>
    <property type="match status" value="1"/>
</dbReference>
<dbReference type="GO" id="GO:0004672">
    <property type="term" value="F:protein kinase activity"/>
    <property type="evidence" value="ECO:0007669"/>
    <property type="project" value="UniProtKB-ARBA"/>
</dbReference>
<dbReference type="Gene3D" id="1.20.120.160">
    <property type="entry name" value="HPT domain"/>
    <property type="match status" value="1"/>
</dbReference>
<dbReference type="GO" id="GO:0000160">
    <property type="term" value="P:phosphorelay signal transduction system"/>
    <property type="evidence" value="ECO:0007669"/>
    <property type="project" value="InterPro"/>
</dbReference>
<protein>
    <recommendedName>
        <fullName evidence="2">HPt domain-containing protein</fullName>
    </recommendedName>
</protein>
<evidence type="ECO:0000313" key="3">
    <source>
        <dbReference type="EMBL" id="PQO47065.1"/>
    </source>
</evidence>
<organism evidence="3 4">
    <name type="scientific">Blastopirellula marina</name>
    <dbReference type="NCBI Taxonomy" id="124"/>
    <lineage>
        <taxon>Bacteria</taxon>
        <taxon>Pseudomonadati</taxon>
        <taxon>Planctomycetota</taxon>
        <taxon>Planctomycetia</taxon>
        <taxon>Pirellulales</taxon>
        <taxon>Pirellulaceae</taxon>
        <taxon>Blastopirellula</taxon>
    </lineage>
</organism>
<dbReference type="PROSITE" id="PS50894">
    <property type="entry name" value="HPT"/>
    <property type="match status" value="1"/>
</dbReference>
<evidence type="ECO:0000259" key="2">
    <source>
        <dbReference type="PROSITE" id="PS50894"/>
    </source>
</evidence>
<dbReference type="Proteomes" id="UP000237819">
    <property type="component" value="Unassembled WGS sequence"/>
</dbReference>
<gene>
    <name evidence="3" type="ORF">C5Y93_06115</name>
</gene>
<dbReference type="InterPro" id="IPR008207">
    <property type="entry name" value="Sig_transdc_His_kin_Hpt_dom"/>
</dbReference>
<proteinExistence type="predicted"/>
<sequence>MTSKLSKGARSMATADETTLIYSDFGSDEDLAELVEMFVDEIPARVQSMLDAAESSDWEQLGRIAHQMKGAAGSYGFGEVTNVAARLEHACREGDSPEAIQRGLQDLVTICLRMRSGAPQ</sequence>
<keyword evidence="1" id="KW-0597">Phosphoprotein</keyword>
<comment type="caution">
    <text evidence="3">The sequence shown here is derived from an EMBL/GenBank/DDBJ whole genome shotgun (WGS) entry which is preliminary data.</text>
</comment>
<dbReference type="CDD" id="cd00088">
    <property type="entry name" value="HPT"/>
    <property type="match status" value="1"/>
</dbReference>
<feature type="modified residue" description="Phosphohistidine" evidence="1">
    <location>
        <position position="66"/>
    </location>
</feature>
<dbReference type="AlphaFoldDB" id="A0A2S8GRL5"/>
<feature type="domain" description="HPt" evidence="2">
    <location>
        <begin position="27"/>
        <end position="120"/>
    </location>
</feature>